<evidence type="ECO:0000256" key="2">
    <source>
        <dbReference type="SAM" id="SignalP"/>
    </source>
</evidence>
<protein>
    <submittedName>
        <fullName evidence="3">Uncharacterized protein</fullName>
    </submittedName>
</protein>
<feature type="compositionally biased region" description="Low complexity" evidence="1">
    <location>
        <begin position="255"/>
        <end position="265"/>
    </location>
</feature>
<reference evidence="3 4" key="1">
    <citation type="submission" date="2015-05" db="EMBL/GenBank/DDBJ databases">
        <title>Genome sequencing and analysis of members of genus Stenotrophomonas.</title>
        <authorList>
            <person name="Patil P.P."/>
            <person name="Midha S."/>
            <person name="Patil P.B."/>
        </authorList>
    </citation>
    <scope>NUCLEOTIDE SEQUENCE [LARGE SCALE GENOMIC DNA]</scope>
    <source>
        <strain evidence="3 4">DSM 24757</strain>
    </source>
</reference>
<comment type="caution">
    <text evidence="3">The sequence shown here is derived from an EMBL/GenBank/DDBJ whole genome shotgun (WGS) entry which is preliminary data.</text>
</comment>
<dbReference type="EMBL" id="LDJM01000022">
    <property type="protein sequence ID" value="KRG76559.1"/>
    <property type="molecule type" value="Genomic_DNA"/>
</dbReference>
<keyword evidence="2" id="KW-0732">Signal</keyword>
<dbReference type="AlphaFoldDB" id="A0A0R0D3A6"/>
<dbReference type="Proteomes" id="UP000050956">
    <property type="component" value="Unassembled WGS sequence"/>
</dbReference>
<organism evidence="3 4">
    <name type="scientific">Stenotrophomonas ginsengisoli</name>
    <dbReference type="NCBI Taxonomy" id="336566"/>
    <lineage>
        <taxon>Bacteria</taxon>
        <taxon>Pseudomonadati</taxon>
        <taxon>Pseudomonadota</taxon>
        <taxon>Gammaproteobacteria</taxon>
        <taxon>Lysobacterales</taxon>
        <taxon>Lysobacteraceae</taxon>
        <taxon>Stenotrophomonas</taxon>
    </lineage>
</organism>
<keyword evidence="4" id="KW-1185">Reference proteome</keyword>
<gene>
    <name evidence="3" type="ORF">ABB30_09565</name>
</gene>
<evidence type="ECO:0000313" key="3">
    <source>
        <dbReference type="EMBL" id="KRG76559.1"/>
    </source>
</evidence>
<feature type="signal peptide" evidence="2">
    <location>
        <begin position="1"/>
        <end position="22"/>
    </location>
</feature>
<feature type="chain" id="PRO_5006395015" evidence="2">
    <location>
        <begin position="23"/>
        <end position="291"/>
    </location>
</feature>
<dbReference type="PATRIC" id="fig|336566.3.peg.1333"/>
<dbReference type="STRING" id="336566.ABB30_09565"/>
<name>A0A0R0D3A6_9GAMM</name>
<accession>A0A0R0D3A6</accession>
<feature type="region of interest" description="Disordered" evidence="1">
    <location>
        <begin position="247"/>
        <end position="269"/>
    </location>
</feature>
<proteinExistence type="predicted"/>
<dbReference type="RefSeq" id="WP_057638083.1">
    <property type="nucleotide sequence ID" value="NZ_LDJM01000022.1"/>
</dbReference>
<evidence type="ECO:0000313" key="4">
    <source>
        <dbReference type="Proteomes" id="UP000050956"/>
    </source>
</evidence>
<evidence type="ECO:0000256" key="1">
    <source>
        <dbReference type="SAM" id="MobiDB-lite"/>
    </source>
</evidence>
<sequence length="291" mass="31033">MKVAIASGLLAAGFSAALPVQAQTGFVRPDRTDGVPMEGASRCPQRWQESSRLASDERVGYCYPSYANSPSIMRRTGSNCPSGYGVDGEWCSQGHIEHPLLNNPNVMAKAHQADRCPAGFYTYLDKCTTELARPPKARVKGGGACRAGEIAEWGIWCTSDFEHLSVQDIRSAHYRDWNYIYSMTRGGNPRQGPGDEDASEVYKHMFGDSKLDGPVGSANGALVRGERLSTEQRNLLANANAATAAMLPPEGAGGSTATSATAGAADADKSQCDEVKLRGKLGQLARRALGC</sequence>